<evidence type="ECO:0000256" key="14">
    <source>
        <dbReference type="SAM" id="Phobius"/>
    </source>
</evidence>
<proteinExistence type="inferred from homology"/>
<comment type="pathway">
    <text evidence="3">Secondary metabolite biosynthesis; terpenoid biosynthesis.</text>
</comment>
<keyword evidence="11" id="KW-0503">Monooxygenase</keyword>
<comment type="subcellular location">
    <subcellularLocation>
        <location evidence="2">Membrane</location>
    </subcellularLocation>
</comment>
<dbReference type="Gene3D" id="1.10.630.10">
    <property type="entry name" value="Cytochrome P450"/>
    <property type="match status" value="1"/>
</dbReference>
<evidence type="ECO:0000256" key="5">
    <source>
        <dbReference type="ARBA" id="ARBA00022617"/>
    </source>
</evidence>
<dbReference type="PANTHER" id="PTHR24305:SF166">
    <property type="entry name" value="CYTOCHROME P450 12A4, MITOCHONDRIAL-RELATED"/>
    <property type="match status" value="1"/>
</dbReference>
<evidence type="ECO:0000256" key="2">
    <source>
        <dbReference type="ARBA" id="ARBA00004370"/>
    </source>
</evidence>
<dbReference type="GO" id="GO:0016020">
    <property type="term" value="C:membrane"/>
    <property type="evidence" value="ECO:0007669"/>
    <property type="project" value="UniProtKB-SubCell"/>
</dbReference>
<feature type="transmembrane region" description="Helical" evidence="14">
    <location>
        <begin position="6"/>
        <end position="25"/>
    </location>
</feature>
<evidence type="ECO:0000313" key="15">
    <source>
        <dbReference type="EMBL" id="KAG7447401.1"/>
    </source>
</evidence>
<organism evidence="15 16">
    <name type="scientific">Guyanagaster necrorhizus</name>
    <dbReference type="NCBI Taxonomy" id="856835"/>
    <lineage>
        <taxon>Eukaryota</taxon>
        <taxon>Fungi</taxon>
        <taxon>Dikarya</taxon>
        <taxon>Basidiomycota</taxon>
        <taxon>Agaricomycotina</taxon>
        <taxon>Agaricomycetes</taxon>
        <taxon>Agaricomycetidae</taxon>
        <taxon>Agaricales</taxon>
        <taxon>Marasmiineae</taxon>
        <taxon>Physalacriaceae</taxon>
        <taxon>Guyanagaster</taxon>
    </lineage>
</organism>
<keyword evidence="9" id="KW-0560">Oxidoreductase</keyword>
<dbReference type="RefSeq" id="XP_043040901.1">
    <property type="nucleotide sequence ID" value="XM_043189506.1"/>
</dbReference>
<dbReference type="GO" id="GO:0020037">
    <property type="term" value="F:heme binding"/>
    <property type="evidence" value="ECO:0007669"/>
    <property type="project" value="InterPro"/>
</dbReference>
<evidence type="ECO:0000256" key="4">
    <source>
        <dbReference type="ARBA" id="ARBA00010617"/>
    </source>
</evidence>
<dbReference type="PRINTS" id="PR00463">
    <property type="entry name" value="EP450I"/>
</dbReference>
<dbReference type="GO" id="GO:0004497">
    <property type="term" value="F:monooxygenase activity"/>
    <property type="evidence" value="ECO:0007669"/>
    <property type="project" value="UniProtKB-KW"/>
</dbReference>
<dbReference type="Proteomes" id="UP000812287">
    <property type="component" value="Unassembled WGS sequence"/>
</dbReference>
<dbReference type="OrthoDB" id="1470350at2759"/>
<evidence type="ECO:0000256" key="3">
    <source>
        <dbReference type="ARBA" id="ARBA00004721"/>
    </source>
</evidence>
<name>A0A9P7VX08_9AGAR</name>
<keyword evidence="8 14" id="KW-1133">Transmembrane helix</keyword>
<reference evidence="15" key="1">
    <citation type="submission" date="2020-11" db="EMBL/GenBank/DDBJ databases">
        <title>Adaptations for nitrogen fixation in a non-lichenized fungal sporocarp promotes dispersal by wood-feeding termites.</title>
        <authorList>
            <consortium name="DOE Joint Genome Institute"/>
            <person name="Koch R.A."/>
            <person name="Yoon G."/>
            <person name="Arayal U."/>
            <person name="Lail K."/>
            <person name="Amirebrahimi M."/>
            <person name="Labutti K."/>
            <person name="Lipzen A."/>
            <person name="Riley R."/>
            <person name="Barry K."/>
            <person name="Henrissat B."/>
            <person name="Grigoriev I.V."/>
            <person name="Herr J.R."/>
            <person name="Aime M.C."/>
        </authorList>
    </citation>
    <scope>NUCLEOTIDE SEQUENCE</scope>
    <source>
        <strain evidence="15">MCA 3950</strain>
    </source>
</reference>
<keyword evidence="7 13" id="KW-0479">Metal-binding</keyword>
<comment type="cofactor">
    <cofactor evidence="1 13">
        <name>heme</name>
        <dbReference type="ChEBI" id="CHEBI:30413"/>
    </cofactor>
</comment>
<accession>A0A9P7VX08</accession>
<keyword evidence="16" id="KW-1185">Reference proteome</keyword>
<keyword evidence="10 13" id="KW-0408">Iron</keyword>
<dbReference type="GeneID" id="66111803"/>
<evidence type="ECO:0000256" key="12">
    <source>
        <dbReference type="ARBA" id="ARBA00023136"/>
    </source>
</evidence>
<keyword evidence="6 14" id="KW-0812">Transmembrane</keyword>
<sequence length="481" mass="54048">MSFLRLGTLFPISLALLSFLILRYVQRKKDPASKIRCAPTPEAHWLWGHEYVVWQHEACKVYLKWATDLGSLYRIKASFFQRDVIVAADNLASHHILANAYRYPKAPAFLPLTDKLIGKGVFVRRVTNYVRSQGYETTVDISPFVSACTLDIIGRIAFGHDFGCGESQEARVIAESWHQDVLLGRTMAGFLAPIMMCAFPWITKLPIPALQTDGVAKRVAIRLVGELLRQNKAQLESGDGRDILSILVKDQKKSKHDERLSHTTLLENVSREMTSCTVSFTLLELTRHPAVQQKLRQETRELSDFSYDHIQSLPYLDAVCREGYVRVHPAAPRTDRIALEDDVIPLSQPLTTVDGKTVSSIAIKAGQVFHIPSAVQNTDPLVWGKDAEEFKPERWLLPGGVPSKDQLPYGPYGNIASFLDGPRSCIGWRLEFLIMISLLIRDFELTSTPDDVKGYIAGTLQPFVGDEVKMPIHLKILRSSE</sequence>
<gene>
    <name evidence="15" type="ORF">BT62DRAFT_980386</name>
</gene>
<feature type="binding site" description="axial binding residue" evidence="13">
    <location>
        <position position="425"/>
    </location>
    <ligand>
        <name>heme</name>
        <dbReference type="ChEBI" id="CHEBI:30413"/>
    </ligand>
    <ligandPart>
        <name>Fe</name>
        <dbReference type="ChEBI" id="CHEBI:18248"/>
    </ligandPart>
</feature>
<protein>
    <submittedName>
        <fullName evidence="15">Cytochrome P450</fullName>
    </submittedName>
</protein>
<evidence type="ECO:0000256" key="11">
    <source>
        <dbReference type="ARBA" id="ARBA00023033"/>
    </source>
</evidence>
<keyword evidence="5 13" id="KW-0349">Heme</keyword>
<evidence type="ECO:0000256" key="8">
    <source>
        <dbReference type="ARBA" id="ARBA00022989"/>
    </source>
</evidence>
<dbReference type="EMBL" id="MU250532">
    <property type="protein sequence ID" value="KAG7447401.1"/>
    <property type="molecule type" value="Genomic_DNA"/>
</dbReference>
<dbReference type="SUPFAM" id="SSF48264">
    <property type="entry name" value="Cytochrome P450"/>
    <property type="match status" value="1"/>
</dbReference>
<dbReference type="InterPro" id="IPR002401">
    <property type="entry name" value="Cyt_P450_E_grp-I"/>
</dbReference>
<dbReference type="InterPro" id="IPR050121">
    <property type="entry name" value="Cytochrome_P450_monoxygenase"/>
</dbReference>
<dbReference type="Pfam" id="PF00067">
    <property type="entry name" value="p450"/>
    <property type="match status" value="1"/>
</dbReference>
<dbReference type="AlphaFoldDB" id="A0A9P7VX08"/>
<comment type="caution">
    <text evidence="15">The sequence shown here is derived from an EMBL/GenBank/DDBJ whole genome shotgun (WGS) entry which is preliminary data.</text>
</comment>
<dbReference type="InterPro" id="IPR001128">
    <property type="entry name" value="Cyt_P450"/>
</dbReference>
<evidence type="ECO:0000256" key="1">
    <source>
        <dbReference type="ARBA" id="ARBA00001971"/>
    </source>
</evidence>
<feature type="transmembrane region" description="Helical" evidence="14">
    <location>
        <begin position="181"/>
        <end position="202"/>
    </location>
</feature>
<evidence type="ECO:0000256" key="7">
    <source>
        <dbReference type="ARBA" id="ARBA00022723"/>
    </source>
</evidence>
<evidence type="ECO:0000256" key="10">
    <source>
        <dbReference type="ARBA" id="ARBA00023004"/>
    </source>
</evidence>
<dbReference type="InterPro" id="IPR036396">
    <property type="entry name" value="Cyt_P450_sf"/>
</dbReference>
<dbReference type="GO" id="GO:0005506">
    <property type="term" value="F:iron ion binding"/>
    <property type="evidence" value="ECO:0007669"/>
    <property type="project" value="InterPro"/>
</dbReference>
<keyword evidence="12 14" id="KW-0472">Membrane</keyword>
<comment type="similarity">
    <text evidence="4">Belongs to the cytochrome P450 family.</text>
</comment>
<dbReference type="GO" id="GO:0016705">
    <property type="term" value="F:oxidoreductase activity, acting on paired donors, with incorporation or reduction of molecular oxygen"/>
    <property type="evidence" value="ECO:0007669"/>
    <property type="project" value="InterPro"/>
</dbReference>
<dbReference type="PANTHER" id="PTHR24305">
    <property type="entry name" value="CYTOCHROME P450"/>
    <property type="match status" value="1"/>
</dbReference>
<evidence type="ECO:0000256" key="6">
    <source>
        <dbReference type="ARBA" id="ARBA00022692"/>
    </source>
</evidence>
<evidence type="ECO:0000256" key="13">
    <source>
        <dbReference type="PIRSR" id="PIRSR602401-1"/>
    </source>
</evidence>
<evidence type="ECO:0000313" key="16">
    <source>
        <dbReference type="Proteomes" id="UP000812287"/>
    </source>
</evidence>
<evidence type="ECO:0000256" key="9">
    <source>
        <dbReference type="ARBA" id="ARBA00023002"/>
    </source>
</evidence>